<evidence type="ECO:0000313" key="6">
    <source>
        <dbReference type="Proteomes" id="UP000007648"/>
    </source>
</evidence>
<dbReference type="FunCoup" id="A0A7N4NHH5">
    <property type="interactions" value="175"/>
</dbReference>
<reference evidence="5" key="3">
    <citation type="submission" date="2025-09" db="UniProtKB">
        <authorList>
            <consortium name="Ensembl"/>
        </authorList>
    </citation>
    <scope>IDENTIFICATION</scope>
</reference>
<protein>
    <recommendedName>
        <fullName evidence="4">Ig-like domain-containing protein</fullName>
    </recommendedName>
</protein>
<dbReference type="PANTHER" id="PTHR23268:SF13">
    <property type="entry name" value="IG-LIKE DOMAIN-CONTAINING PROTEIN"/>
    <property type="match status" value="1"/>
</dbReference>
<dbReference type="Proteomes" id="UP000007648">
    <property type="component" value="Unassembled WGS sequence"/>
</dbReference>
<keyword evidence="1 3" id="KW-0732">Signal</keyword>
<dbReference type="Pfam" id="PF07686">
    <property type="entry name" value="V-set"/>
    <property type="match status" value="1"/>
</dbReference>
<evidence type="ECO:0000256" key="2">
    <source>
        <dbReference type="ARBA" id="ARBA00022859"/>
    </source>
</evidence>
<dbReference type="PROSITE" id="PS50835">
    <property type="entry name" value="IG_LIKE"/>
    <property type="match status" value="1"/>
</dbReference>
<feature type="signal peptide" evidence="3">
    <location>
        <begin position="1"/>
        <end position="30"/>
    </location>
</feature>
<feature type="chain" id="PRO_5029613083" description="Ig-like domain-containing protein" evidence="3">
    <location>
        <begin position="31"/>
        <end position="124"/>
    </location>
</feature>
<keyword evidence="6" id="KW-1185">Reference proteome</keyword>
<keyword evidence="2" id="KW-0391">Immunity</keyword>
<dbReference type="Ensembl" id="ENSSHAT00000040796.1">
    <property type="protein sequence ID" value="ENSSHAP00000022586.1"/>
    <property type="gene ID" value="ENSSHAG00000023867.1"/>
</dbReference>
<dbReference type="GO" id="GO:0005886">
    <property type="term" value="C:plasma membrane"/>
    <property type="evidence" value="ECO:0007669"/>
    <property type="project" value="TreeGrafter"/>
</dbReference>
<dbReference type="AlphaFoldDB" id="A0A7N4NHH5"/>
<dbReference type="InterPro" id="IPR007110">
    <property type="entry name" value="Ig-like_dom"/>
</dbReference>
<reference evidence="5 6" key="1">
    <citation type="journal article" date="2011" name="Proc. Natl. Acad. Sci. U.S.A.">
        <title>Genetic diversity and population structure of the endangered marsupial Sarcophilus harrisii (Tasmanian devil).</title>
        <authorList>
            <person name="Miller W."/>
            <person name="Hayes V.M."/>
            <person name="Ratan A."/>
            <person name="Petersen D.C."/>
            <person name="Wittekindt N.E."/>
            <person name="Miller J."/>
            <person name="Walenz B."/>
            <person name="Knight J."/>
            <person name="Qi J."/>
            <person name="Zhao F."/>
            <person name="Wang Q."/>
            <person name="Bedoya-Reina O.C."/>
            <person name="Katiyar N."/>
            <person name="Tomsho L.P."/>
            <person name="Kasson L.M."/>
            <person name="Hardie R.A."/>
            <person name="Woodbridge P."/>
            <person name="Tindall E.A."/>
            <person name="Bertelsen M.F."/>
            <person name="Dixon D."/>
            <person name="Pyecroft S."/>
            <person name="Helgen K.M."/>
            <person name="Lesk A.M."/>
            <person name="Pringle T.H."/>
            <person name="Patterson N."/>
            <person name="Zhang Y."/>
            <person name="Kreiss A."/>
            <person name="Woods G.M."/>
            <person name="Jones M.E."/>
            <person name="Schuster S.C."/>
        </authorList>
    </citation>
    <scope>NUCLEOTIDE SEQUENCE [LARGE SCALE GENOMIC DNA]</scope>
</reference>
<organism evidence="5 6">
    <name type="scientific">Sarcophilus harrisii</name>
    <name type="common">Tasmanian devil</name>
    <name type="synonym">Sarcophilus laniarius</name>
    <dbReference type="NCBI Taxonomy" id="9305"/>
    <lineage>
        <taxon>Eukaryota</taxon>
        <taxon>Metazoa</taxon>
        <taxon>Chordata</taxon>
        <taxon>Craniata</taxon>
        <taxon>Vertebrata</taxon>
        <taxon>Euteleostomi</taxon>
        <taxon>Mammalia</taxon>
        <taxon>Metatheria</taxon>
        <taxon>Dasyuromorphia</taxon>
        <taxon>Dasyuridae</taxon>
        <taxon>Sarcophilus</taxon>
    </lineage>
</organism>
<dbReference type="GO" id="GO:0007166">
    <property type="term" value="P:cell surface receptor signaling pathway"/>
    <property type="evidence" value="ECO:0007669"/>
    <property type="project" value="TreeGrafter"/>
</dbReference>
<evidence type="ECO:0000256" key="1">
    <source>
        <dbReference type="ARBA" id="ARBA00022729"/>
    </source>
</evidence>
<dbReference type="Gene3D" id="2.60.40.10">
    <property type="entry name" value="Immunoglobulins"/>
    <property type="match status" value="1"/>
</dbReference>
<evidence type="ECO:0000313" key="5">
    <source>
        <dbReference type="Ensembl" id="ENSSHAP00000022586.1"/>
    </source>
</evidence>
<accession>A0A7N4NHH5</accession>
<dbReference type="InterPro" id="IPR013106">
    <property type="entry name" value="Ig_V-set"/>
</dbReference>
<dbReference type="PANTHER" id="PTHR23268">
    <property type="entry name" value="T-CELL RECEPTOR BETA CHAIN"/>
    <property type="match status" value="1"/>
</dbReference>
<dbReference type="InterPro" id="IPR013783">
    <property type="entry name" value="Ig-like_fold"/>
</dbReference>
<feature type="domain" description="Ig-like" evidence="4">
    <location>
        <begin position="44"/>
        <end position="124"/>
    </location>
</feature>
<dbReference type="GeneTree" id="ENSGT00940000164102"/>
<name>A0A7N4NHH5_SARHA</name>
<proteinExistence type="predicted"/>
<dbReference type="InParanoid" id="A0A7N4NHH5"/>
<dbReference type="InterPro" id="IPR036179">
    <property type="entry name" value="Ig-like_dom_sf"/>
</dbReference>
<evidence type="ECO:0000259" key="4">
    <source>
        <dbReference type="PROSITE" id="PS50835"/>
    </source>
</evidence>
<dbReference type="InterPro" id="IPR050413">
    <property type="entry name" value="TCR_beta_variable"/>
</dbReference>
<sequence length="124" mass="14121">MSPSCPETTMETKLLGWLAICLLGTGLTDCSVLQTPRYLVKGIGEVAILKCNQDHNYDDMYWYQHKPGQELKQLLRYFKLTDVTKEKDISENFQVARPNINFCYLNISSLSLEDSATYLCSVSL</sequence>
<reference evidence="5" key="2">
    <citation type="submission" date="2025-08" db="UniProtKB">
        <authorList>
            <consortium name="Ensembl"/>
        </authorList>
    </citation>
    <scope>IDENTIFICATION</scope>
</reference>
<evidence type="ECO:0000256" key="3">
    <source>
        <dbReference type="SAM" id="SignalP"/>
    </source>
</evidence>
<dbReference type="GO" id="GO:0002376">
    <property type="term" value="P:immune system process"/>
    <property type="evidence" value="ECO:0007669"/>
    <property type="project" value="UniProtKB-KW"/>
</dbReference>
<dbReference type="SUPFAM" id="SSF48726">
    <property type="entry name" value="Immunoglobulin"/>
    <property type="match status" value="1"/>
</dbReference>